<dbReference type="OrthoDB" id="6816023at2759"/>
<protein>
    <submittedName>
        <fullName evidence="2">Uncharacterized protein</fullName>
    </submittedName>
</protein>
<gene>
    <name evidence="2" type="ORF">ACAOBT_LOCUS19793</name>
</gene>
<proteinExistence type="predicted"/>
<name>A0A9P0PN87_ACAOB</name>
<evidence type="ECO:0000313" key="3">
    <source>
        <dbReference type="Proteomes" id="UP001152888"/>
    </source>
</evidence>
<comment type="caution">
    <text evidence="2">The sequence shown here is derived from an EMBL/GenBank/DDBJ whole genome shotgun (WGS) entry which is preliminary data.</text>
</comment>
<feature type="compositionally biased region" description="Polar residues" evidence="1">
    <location>
        <begin position="148"/>
        <end position="158"/>
    </location>
</feature>
<sequence length="172" mass="19664">MEQFYLTLNYEGVDYEVCVKDLETANLLLNDAAAAEQYILSMCPLGSQHEHNDSENQPQNDFQSMWSMPHNENDSTIQPSINDMIWTKKKPSEMDNEATNLMLSLREEKRCKHKVTPLNLEDSMDETSESVKNEIEQQQPDHTESEETQLGPSTTTPVSRFKKNSKGNTFSA</sequence>
<feature type="compositionally biased region" description="Basic and acidic residues" evidence="1">
    <location>
        <begin position="129"/>
        <end position="145"/>
    </location>
</feature>
<evidence type="ECO:0000313" key="2">
    <source>
        <dbReference type="EMBL" id="CAH1990645.1"/>
    </source>
</evidence>
<dbReference type="AlphaFoldDB" id="A0A9P0PN87"/>
<dbReference type="Proteomes" id="UP001152888">
    <property type="component" value="Unassembled WGS sequence"/>
</dbReference>
<evidence type="ECO:0000256" key="1">
    <source>
        <dbReference type="SAM" id="MobiDB-lite"/>
    </source>
</evidence>
<keyword evidence="3" id="KW-1185">Reference proteome</keyword>
<accession>A0A9P0PN87</accession>
<reference evidence="2" key="1">
    <citation type="submission" date="2022-03" db="EMBL/GenBank/DDBJ databases">
        <authorList>
            <person name="Sayadi A."/>
        </authorList>
    </citation>
    <scope>NUCLEOTIDE SEQUENCE</scope>
</reference>
<dbReference type="EMBL" id="CAKOFQ010007094">
    <property type="protein sequence ID" value="CAH1990645.1"/>
    <property type="molecule type" value="Genomic_DNA"/>
</dbReference>
<feature type="region of interest" description="Disordered" evidence="1">
    <location>
        <begin position="114"/>
        <end position="172"/>
    </location>
</feature>
<organism evidence="2 3">
    <name type="scientific">Acanthoscelides obtectus</name>
    <name type="common">Bean weevil</name>
    <name type="synonym">Bruchus obtectus</name>
    <dbReference type="NCBI Taxonomy" id="200917"/>
    <lineage>
        <taxon>Eukaryota</taxon>
        <taxon>Metazoa</taxon>
        <taxon>Ecdysozoa</taxon>
        <taxon>Arthropoda</taxon>
        <taxon>Hexapoda</taxon>
        <taxon>Insecta</taxon>
        <taxon>Pterygota</taxon>
        <taxon>Neoptera</taxon>
        <taxon>Endopterygota</taxon>
        <taxon>Coleoptera</taxon>
        <taxon>Polyphaga</taxon>
        <taxon>Cucujiformia</taxon>
        <taxon>Chrysomeloidea</taxon>
        <taxon>Chrysomelidae</taxon>
        <taxon>Bruchinae</taxon>
        <taxon>Bruchini</taxon>
        <taxon>Acanthoscelides</taxon>
    </lineage>
</organism>